<dbReference type="Pfam" id="PF13287">
    <property type="entry name" value="Fn3_assoc"/>
    <property type="match status" value="1"/>
</dbReference>
<dbReference type="InterPro" id="IPR001322">
    <property type="entry name" value="Lamin_tail_dom"/>
</dbReference>
<dbReference type="OrthoDB" id="9801679at2"/>
<dbReference type="Gene3D" id="3.60.10.10">
    <property type="entry name" value="Endonuclease/exonuclease/phosphatase"/>
    <property type="match status" value="1"/>
</dbReference>
<protein>
    <recommendedName>
        <fullName evidence="1">LTD domain-containing protein</fullName>
    </recommendedName>
</protein>
<dbReference type="EMBL" id="CP026118">
    <property type="protein sequence ID" value="QAS53690.1"/>
    <property type="molecule type" value="Genomic_DNA"/>
</dbReference>
<proteinExistence type="predicted"/>
<dbReference type="Pfam" id="PF00932">
    <property type="entry name" value="LTD"/>
    <property type="match status" value="1"/>
</dbReference>
<dbReference type="CDD" id="cd10283">
    <property type="entry name" value="MnuA_DNase1-like"/>
    <property type="match status" value="1"/>
</dbReference>
<accession>A0A410MG64</accession>
<reference evidence="2 3" key="1">
    <citation type="submission" date="2018-01" db="EMBL/GenBank/DDBJ databases">
        <title>The whole genome sequencing and assembly of Halobacillus litoralis ERB031 strain.</title>
        <authorList>
            <person name="Lee S.-J."/>
            <person name="Park M.-K."/>
            <person name="Kim J.-Y."/>
            <person name="Lee Y.-J."/>
            <person name="Yi H."/>
            <person name="Bahn Y.-S."/>
            <person name="Kim J.F."/>
            <person name="Lee D.-W."/>
        </authorList>
    </citation>
    <scope>NUCLEOTIDE SEQUENCE [LARGE SCALE GENOMIC DNA]</scope>
    <source>
        <strain evidence="2 3">ERB 031</strain>
    </source>
</reference>
<feature type="domain" description="LTD" evidence="1">
    <location>
        <begin position="21"/>
        <end position="137"/>
    </location>
</feature>
<organism evidence="2 3">
    <name type="scientific">Halobacillus litoralis</name>
    <dbReference type="NCBI Taxonomy" id="45668"/>
    <lineage>
        <taxon>Bacteria</taxon>
        <taxon>Bacillati</taxon>
        <taxon>Bacillota</taxon>
        <taxon>Bacilli</taxon>
        <taxon>Bacillales</taxon>
        <taxon>Bacillaceae</taxon>
        <taxon>Halobacillus</taxon>
    </lineage>
</organism>
<dbReference type="InterPro" id="IPR026876">
    <property type="entry name" value="Fn3_assoc_repeat"/>
</dbReference>
<dbReference type="CDD" id="cd04486">
    <property type="entry name" value="YhcR_OBF_like"/>
    <property type="match status" value="1"/>
</dbReference>
<dbReference type="PANTHER" id="PTHR42834">
    <property type="entry name" value="ENDONUCLEASE/EXONUCLEASE/PHOSPHATASE FAMILY PROTEIN (AFU_ORTHOLOGUE AFUA_3G09210)"/>
    <property type="match status" value="1"/>
</dbReference>
<dbReference type="RefSeq" id="WP_128525958.1">
    <property type="nucleotide sequence ID" value="NZ_CANLVY010000001.1"/>
</dbReference>
<dbReference type="InterPro" id="IPR005135">
    <property type="entry name" value="Endo/exonuclease/phosphatase"/>
</dbReference>
<dbReference type="AlphaFoldDB" id="A0A410MG64"/>
<dbReference type="Pfam" id="PF19580">
    <property type="entry name" value="Exo_endo_phos_3"/>
    <property type="match status" value="1"/>
</dbReference>
<dbReference type="GO" id="GO:0003824">
    <property type="term" value="F:catalytic activity"/>
    <property type="evidence" value="ECO:0007669"/>
    <property type="project" value="InterPro"/>
</dbReference>
<name>A0A410MG64_9BACI</name>
<dbReference type="PROSITE" id="PS51841">
    <property type="entry name" value="LTD"/>
    <property type="match status" value="1"/>
</dbReference>
<evidence type="ECO:0000313" key="2">
    <source>
        <dbReference type="EMBL" id="QAS53690.1"/>
    </source>
</evidence>
<evidence type="ECO:0000313" key="3">
    <source>
        <dbReference type="Proteomes" id="UP000287756"/>
    </source>
</evidence>
<dbReference type="InterPro" id="IPR036691">
    <property type="entry name" value="Endo/exonu/phosph_ase_sf"/>
</dbReference>
<sequence>MQKLFHSLLIMALVLGYVFVPFTPVKAESPEDLFISEYVEGSSYNKAVEIYNGTGEEVDLSSYSLELYSNGSETVSRELDLSGSLADGEVLVIAHSSSGESVLNVADVLDSIANFNGDDVLVLTNEDSAIDSIGQIGSTDEFGKDVTLVRQAGVISGDTDPSDSFATSDEWDTYGKDTFEYLGSYAMPEEEEVEVQTIADARQAEKETTVAVEGIATASFESGGQTNLYIQDETAGIIVRAPGLSASVGDQVMAQGEFSDYYGMEQIITSSASVEVTEAGVGVPAAQSVNSGQFSTAQGEQIEGEFVQASQMEITGVNEHGDFTAEDEQGSFTITPGDESLLEVGKTYEQIQGVVNYSFEEYKLVPRSESDIIEKVFAVTASPGSGSVVQGSEVTLQTAEPEGKIHYTVDGSEPTVESTEYTEPITITEDTTVKALVARDNGETSDVATFEYSALKALDDLEIHDIQGAGHSSPYEGETVEKVEGVVTKLDGSNGFYMQSLSADDDLATSEGIYVYKTSAGVEVGDVVNVNGEVTEYREDGYYDAEDLLTTQISASAITVVSQGEALPDPIVIGADREQPTETIENDEMQSFDPTEDGLDFYESLEGMLIELPEPKVSGPVKYDELPVYVETSEDQDFTRAGGLLISPDDYNPERVLIDVAGMGLNAKTGDYFNDSITGVVSYDYSNYKIRAAGDLPELQDGGTERQSAKLKGLKKKMTVASYNVENFHAGTDPEKVNKIAESIVENLNTPDVVGLVEVQDNNGPTDDGTVEANESYQTLIDAIAEAGGPEYAFTDIAPQDKVDGGQPGGNIRVGFIYNPERVSLVDKPDGDASTAVDVDENGLTLNPGRVDPTNEAFEDSRKALAAEFEFNGEKVVVVANHFNSKGGDGALFGAEHPVVLGSEVQRLKQAEVLNNFVQKVEDEMDDANVVVLGDLNDFEFSAPIETLEGDVLTNMMEELPEEERYTYIYQGNSQVLDHILVSNNLAKQTKIESVNINADFSEADGRASDHDPVLAQIHIKEDKKGWLHSFLYSIWNKYFAGYFGF</sequence>
<dbReference type="KEGG" id="hli:HLI_16500"/>
<dbReference type="Proteomes" id="UP000287756">
    <property type="component" value="Chromosome"/>
</dbReference>
<gene>
    <name evidence="2" type="ORF">HLI_16500</name>
</gene>
<dbReference type="PANTHER" id="PTHR42834:SF1">
    <property type="entry name" value="ENDONUCLEASE_EXONUCLEASE_PHOSPHATASE FAMILY PROTEIN (AFU_ORTHOLOGUE AFUA_3G09210)"/>
    <property type="match status" value="1"/>
</dbReference>
<dbReference type="SUPFAM" id="SSF56219">
    <property type="entry name" value="DNase I-like"/>
    <property type="match status" value="1"/>
</dbReference>
<evidence type="ECO:0000259" key="1">
    <source>
        <dbReference type="PROSITE" id="PS51841"/>
    </source>
</evidence>